<gene>
    <name evidence="1" type="ORF">J2S07_000324</name>
</gene>
<dbReference type="Gene3D" id="3.30.300.20">
    <property type="match status" value="1"/>
</dbReference>
<comment type="caution">
    <text evidence="1">The sequence shown here is derived from an EMBL/GenBank/DDBJ whole genome shotgun (WGS) entry which is preliminary data.</text>
</comment>
<sequence>MAIIKKKDGQFGVYNEAGYQVEGSFSANLEGLNPKEMLEASLALCTTIVIQRMFERDGIEYQEGDFSVEVNAIKAGDSPSRFEECIMKITLPPHLEDSYKNKLIVSAERACTIGNTLRKGLTIRTEKVDN</sequence>
<dbReference type="PANTHER" id="PTHR39624:SF2">
    <property type="entry name" value="OSMC-LIKE PROTEIN"/>
    <property type="match status" value="1"/>
</dbReference>
<dbReference type="SUPFAM" id="SSF82784">
    <property type="entry name" value="OsmC-like"/>
    <property type="match status" value="1"/>
</dbReference>
<dbReference type="InterPro" id="IPR036102">
    <property type="entry name" value="OsmC/Ohrsf"/>
</dbReference>
<dbReference type="EMBL" id="JAUSTU010000001">
    <property type="protein sequence ID" value="MDQ0154026.1"/>
    <property type="molecule type" value="Genomic_DNA"/>
</dbReference>
<dbReference type="InterPro" id="IPR015946">
    <property type="entry name" value="KH_dom-like_a/b"/>
</dbReference>
<protein>
    <submittedName>
        <fullName evidence="1">OsmC-like protein</fullName>
    </submittedName>
</protein>
<dbReference type="RefSeq" id="WP_307148643.1">
    <property type="nucleotide sequence ID" value="NZ_JAUSTU010000001.1"/>
</dbReference>
<evidence type="ECO:0000313" key="2">
    <source>
        <dbReference type="Proteomes" id="UP001231362"/>
    </source>
</evidence>
<name>A0ABT9UZA1_9BACL</name>
<organism evidence="1 2">
    <name type="scientific">Anoxybacillus andreesenii</name>
    <dbReference type="NCBI Taxonomy" id="1325932"/>
    <lineage>
        <taxon>Bacteria</taxon>
        <taxon>Bacillati</taxon>
        <taxon>Bacillota</taxon>
        <taxon>Bacilli</taxon>
        <taxon>Bacillales</taxon>
        <taxon>Anoxybacillaceae</taxon>
        <taxon>Anoxybacillus</taxon>
    </lineage>
</organism>
<dbReference type="Proteomes" id="UP001231362">
    <property type="component" value="Unassembled WGS sequence"/>
</dbReference>
<dbReference type="PANTHER" id="PTHR39624">
    <property type="entry name" value="PROTEIN INVOLVED IN RIMO-MEDIATED BETA-METHYLTHIOLATION OF RIBOSOMAL PROTEIN S12 YCAO"/>
    <property type="match status" value="1"/>
</dbReference>
<reference evidence="1 2" key="1">
    <citation type="submission" date="2023-07" db="EMBL/GenBank/DDBJ databases">
        <title>Genomic Encyclopedia of Type Strains, Phase IV (KMG-IV): sequencing the most valuable type-strain genomes for metagenomic binning, comparative biology and taxonomic classification.</title>
        <authorList>
            <person name="Goeker M."/>
        </authorList>
    </citation>
    <scope>NUCLEOTIDE SEQUENCE [LARGE SCALE GENOMIC DNA]</scope>
    <source>
        <strain evidence="1 2">DSM 23948</strain>
    </source>
</reference>
<proteinExistence type="predicted"/>
<keyword evidence="2" id="KW-1185">Reference proteome</keyword>
<accession>A0ABT9UZA1</accession>
<evidence type="ECO:0000313" key="1">
    <source>
        <dbReference type="EMBL" id="MDQ0154026.1"/>
    </source>
</evidence>
<dbReference type="Pfam" id="PF02566">
    <property type="entry name" value="OsmC"/>
    <property type="match status" value="1"/>
</dbReference>
<dbReference type="InterPro" id="IPR003718">
    <property type="entry name" value="OsmC/Ohr_fam"/>
</dbReference>